<name>A0ABQ1LGK2_9BURK</name>
<feature type="domain" description="Transposase IS66 central" evidence="1">
    <location>
        <begin position="2"/>
        <end position="54"/>
    </location>
</feature>
<evidence type="ECO:0000313" key="2">
    <source>
        <dbReference type="EMBL" id="GGC24521.1"/>
    </source>
</evidence>
<accession>A0ABQ1LGK2</accession>
<proteinExistence type="predicted"/>
<comment type="caution">
    <text evidence="2">The sequence shown here is derived from an EMBL/GenBank/DDBJ whole genome shotgun (WGS) entry which is preliminary data.</text>
</comment>
<dbReference type="Proteomes" id="UP000602004">
    <property type="component" value="Unassembled WGS sequence"/>
</dbReference>
<keyword evidence="3" id="KW-1185">Reference proteome</keyword>
<dbReference type="EMBL" id="BMHL01000001">
    <property type="protein sequence ID" value="GGC24521.1"/>
    <property type="molecule type" value="Genomic_DNA"/>
</dbReference>
<evidence type="ECO:0000313" key="3">
    <source>
        <dbReference type="Proteomes" id="UP000602004"/>
    </source>
</evidence>
<protein>
    <recommendedName>
        <fullName evidence="1">Transposase IS66 central domain-containing protein</fullName>
    </recommendedName>
</protein>
<evidence type="ECO:0000259" key="1">
    <source>
        <dbReference type="Pfam" id="PF03050"/>
    </source>
</evidence>
<dbReference type="Pfam" id="PF03050">
    <property type="entry name" value="DDE_Tnp_IS66"/>
    <property type="match status" value="1"/>
</dbReference>
<sequence>MKAIRYALNRWPALAYYCSDVRAEIDNLIAERTLRGVALGRCNCLPVGAASGSERAAAMYGLITRLTASTNCCRGAQLQRCLSAYPVSSALKFC</sequence>
<organism evidence="2 3">
    <name type="scientific">Paraburkholderia caffeinilytica</name>
    <dbReference type="NCBI Taxonomy" id="1761016"/>
    <lineage>
        <taxon>Bacteria</taxon>
        <taxon>Pseudomonadati</taxon>
        <taxon>Pseudomonadota</taxon>
        <taxon>Betaproteobacteria</taxon>
        <taxon>Burkholderiales</taxon>
        <taxon>Burkholderiaceae</taxon>
        <taxon>Paraburkholderia</taxon>
    </lineage>
</organism>
<gene>
    <name evidence="2" type="ORF">GCM10011400_08620</name>
</gene>
<dbReference type="InterPro" id="IPR004291">
    <property type="entry name" value="Transposase_IS66_central"/>
</dbReference>
<reference evidence="3" key="1">
    <citation type="journal article" date="2019" name="Int. J. Syst. Evol. Microbiol.">
        <title>The Global Catalogue of Microorganisms (GCM) 10K type strain sequencing project: providing services to taxonomists for standard genome sequencing and annotation.</title>
        <authorList>
            <consortium name="The Broad Institute Genomics Platform"/>
            <consortium name="The Broad Institute Genome Sequencing Center for Infectious Disease"/>
            <person name="Wu L."/>
            <person name="Ma J."/>
        </authorList>
    </citation>
    <scope>NUCLEOTIDE SEQUENCE [LARGE SCALE GENOMIC DNA]</scope>
    <source>
        <strain evidence="3">CGMCC 1.15103</strain>
    </source>
</reference>